<feature type="compositionally biased region" description="Low complexity" evidence="1">
    <location>
        <begin position="24"/>
        <end position="37"/>
    </location>
</feature>
<dbReference type="CDD" id="cd07245">
    <property type="entry name" value="VOC_like"/>
    <property type="match status" value="1"/>
</dbReference>
<dbReference type="PROSITE" id="PS51819">
    <property type="entry name" value="VOC"/>
    <property type="match status" value="1"/>
</dbReference>
<proteinExistence type="predicted"/>
<organism evidence="3 4">
    <name type="scientific">Chloropicon roscoffensis</name>
    <dbReference type="NCBI Taxonomy" id="1461544"/>
    <lineage>
        <taxon>Eukaryota</taxon>
        <taxon>Viridiplantae</taxon>
        <taxon>Chlorophyta</taxon>
        <taxon>Chloropicophyceae</taxon>
        <taxon>Chloropicales</taxon>
        <taxon>Chloropicaceae</taxon>
        <taxon>Chloropicon</taxon>
    </lineage>
</organism>
<keyword evidence="4" id="KW-1185">Reference proteome</keyword>
<dbReference type="SUPFAM" id="SSF54593">
    <property type="entry name" value="Glyoxalase/Bleomycin resistance protein/Dihydroxybiphenyl dioxygenase"/>
    <property type="match status" value="1"/>
</dbReference>
<gene>
    <name evidence="3" type="ORF">HKI87_06g43910</name>
</gene>
<evidence type="ECO:0000313" key="3">
    <source>
        <dbReference type="EMBL" id="WZN62847.1"/>
    </source>
</evidence>
<protein>
    <submittedName>
        <fullName evidence="3">Glyoxalase</fullName>
    </submittedName>
</protein>
<accession>A0AAX4P9E8</accession>
<dbReference type="PANTHER" id="PTHR21366:SF22">
    <property type="entry name" value="VOC DOMAIN-CONTAINING PROTEIN"/>
    <property type="match status" value="1"/>
</dbReference>
<dbReference type="Proteomes" id="UP001472866">
    <property type="component" value="Chromosome 06"/>
</dbReference>
<dbReference type="InterPro" id="IPR050383">
    <property type="entry name" value="GlyoxalaseI/FosfomycinResist"/>
</dbReference>
<evidence type="ECO:0000259" key="2">
    <source>
        <dbReference type="PROSITE" id="PS51819"/>
    </source>
</evidence>
<evidence type="ECO:0000256" key="1">
    <source>
        <dbReference type="SAM" id="MobiDB-lite"/>
    </source>
</evidence>
<reference evidence="3 4" key="1">
    <citation type="submission" date="2024-03" db="EMBL/GenBank/DDBJ databases">
        <title>Complete genome sequence of the green alga Chloropicon roscoffensis RCC1871.</title>
        <authorList>
            <person name="Lemieux C."/>
            <person name="Pombert J.-F."/>
            <person name="Otis C."/>
            <person name="Turmel M."/>
        </authorList>
    </citation>
    <scope>NUCLEOTIDE SEQUENCE [LARGE SCALE GENOMIC DNA]</scope>
    <source>
        <strain evidence="3 4">RCC1871</strain>
    </source>
</reference>
<dbReference type="InterPro" id="IPR029068">
    <property type="entry name" value="Glyas_Bleomycin-R_OHBP_Dase"/>
</dbReference>
<name>A0AAX4P9E8_9CHLO</name>
<dbReference type="AlphaFoldDB" id="A0AAX4P9E8"/>
<dbReference type="Gene3D" id="3.10.180.10">
    <property type="entry name" value="2,3-Dihydroxybiphenyl 1,2-Dioxygenase, domain 1"/>
    <property type="match status" value="1"/>
</dbReference>
<feature type="region of interest" description="Disordered" evidence="1">
    <location>
        <begin position="1"/>
        <end position="37"/>
    </location>
</feature>
<evidence type="ECO:0000313" key="4">
    <source>
        <dbReference type="Proteomes" id="UP001472866"/>
    </source>
</evidence>
<dbReference type="InterPro" id="IPR037523">
    <property type="entry name" value="VOC_core"/>
</dbReference>
<dbReference type="EMBL" id="CP151506">
    <property type="protein sequence ID" value="WZN62847.1"/>
    <property type="molecule type" value="Genomic_DNA"/>
</dbReference>
<dbReference type="PANTHER" id="PTHR21366">
    <property type="entry name" value="GLYOXALASE FAMILY PROTEIN"/>
    <property type="match status" value="1"/>
</dbReference>
<dbReference type="Pfam" id="PF00903">
    <property type="entry name" value="Glyoxalase"/>
    <property type="match status" value="1"/>
</dbReference>
<sequence length="176" mass="19065">MSARPCSPKGRASPPTGARPANNSAGARGKRASASASASASSASTGLGFVGVHHVGLICENLEKSMEFYQDVLGLPINPERPDDRLPYRGAWLWIGPEMIHLMELPNPDPTDLSDRPDHGGRDRHFCMGVEDVPALEEALNKNGIPYTKSKSGRAAIFFRDPDANTLECVETEPWR</sequence>
<dbReference type="InterPro" id="IPR004360">
    <property type="entry name" value="Glyas_Fos-R_dOase_dom"/>
</dbReference>
<feature type="domain" description="VOC" evidence="2">
    <location>
        <begin position="51"/>
        <end position="173"/>
    </location>
</feature>